<proteinExistence type="inferred from homology"/>
<dbReference type="PANTHER" id="PTHR16943:SF8">
    <property type="entry name" value="2-METHYLCITRATE DEHYDRATASE"/>
    <property type="match status" value="1"/>
</dbReference>
<dbReference type="Gene3D" id="1.10.4100.10">
    <property type="entry name" value="2-methylcitrate dehydratase PrpD"/>
    <property type="match status" value="1"/>
</dbReference>
<protein>
    <recommendedName>
        <fullName evidence="5">MmgE/PrpD family protein</fullName>
    </recommendedName>
</protein>
<evidence type="ECO:0000259" key="2">
    <source>
        <dbReference type="Pfam" id="PF03972"/>
    </source>
</evidence>
<feature type="domain" description="MmgE/PrpD N-terminal" evidence="2">
    <location>
        <begin position="8"/>
        <end position="246"/>
    </location>
</feature>
<dbReference type="Gene3D" id="3.30.1330.120">
    <property type="entry name" value="2-methylcitrate dehydratase PrpD"/>
    <property type="match status" value="1"/>
</dbReference>
<dbReference type="InterPro" id="IPR042188">
    <property type="entry name" value="MmgE/PrpD_sf_2"/>
</dbReference>
<name>A0A0U3JCA1_9BACT</name>
<dbReference type="InterPro" id="IPR045336">
    <property type="entry name" value="MmgE_PrpD_N"/>
</dbReference>
<dbReference type="Pfam" id="PF03972">
    <property type="entry name" value="MmgE_PrpD_N"/>
    <property type="match status" value="1"/>
</dbReference>
<dbReference type="Pfam" id="PF19305">
    <property type="entry name" value="MmgE_PrpD_C"/>
    <property type="match status" value="1"/>
</dbReference>
<dbReference type="InterPro" id="IPR005656">
    <property type="entry name" value="MmgE_PrpD"/>
</dbReference>
<dbReference type="EMBL" id="KT944274">
    <property type="protein sequence ID" value="ALV86748.1"/>
    <property type="molecule type" value="Genomic_DNA"/>
</dbReference>
<feature type="domain" description="MmgE/PrpD C-terminal" evidence="3">
    <location>
        <begin position="271"/>
        <end position="421"/>
    </location>
</feature>
<reference evidence="4" key="1">
    <citation type="submission" date="2015-10" db="EMBL/GenBank/DDBJ databases">
        <title>Biosynthesis of SCL-MCL polyhydroxyalkanoates by metagenomic clones in Pseudomonas putida.</title>
        <authorList>
            <person name="Cheng J."/>
            <person name="Charles T.C."/>
        </authorList>
    </citation>
    <scope>NUCLEOTIDE SEQUENCE</scope>
</reference>
<evidence type="ECO:0000313" key="4">
    <source>
        <dbReference type="EMBL" id="ALV86748.1"/>
    </source>
</evidence>
<comment type="similarity">
    <text evidence="1">Belongs to the PrpD family.</text>
</comment>
<accession>A0A0U3JCA1</accession>
<dbReference type="PANTHER" id="PTHR16943">
    <property type="entry name" value="2-METHYLCITRATE DEHYDRATASE-RELATED"/>
    <property type="match status" value="1"/>
</dbReference>
<dbReference type="InterPro" id="IPR045337">
    <property type="entry name" value="MmgE_PrpD_C"/>
</dbReference>
<dbReference type="AlphaFoldDB" id="A0A0U3JCA1"/>
<dbReference type="SUPFAM" id="SSF103378">
    <property type="entry name" value="2-methylcitrate dehydratase PrpD"/>
    <property type="match status" value="1"/>
</dbReference>
<dbReference type="GO" id="GO:0016829">
    <property type="term" value="F:lyase activity"/>
    <property type="evidence" value="ECO:0007669"/>
    <property type="project" value="InterPro"/>
</dbReference>
<sequence>MLEASLTERLADWQLARRRTGFAAADIEAARLLVLDWLGSALAGIGTDTGRIFLEYARLQPAGKVTLLGLAEGRSVEVAALVNGALSHIVEMDDVERASVTHPGAVVVPAALAVAERVGASGPDLLAAIVAGYEIMVRVGAALGAEHYYHFHNTSTAGVFGAAAAAGWLLGLDRDRLVWALGNAGTQASGLWQFNDEGALTKPLHPGRAAANGVLAATLSRLGLTGARNILEGERGFFAGLAPRGDPQRVVAQLGEPDQPLRVRQISIKPHASCRHTHAPIDAALALRAQLPADALIDGVRISTYKAALTLCDKADPHTSPDAKFSLQFCVASALLRGKVGLAEFSDTALAGKDLRALLPRIEVAVDAAREAAYPGCWSAAVSVTLADGRTLQAAQERPKGDPENPLTEAELEAKFRGLAAAGKVSATDTERLLGWLRALATPAPLDPLPLRELARDA</sequence>
<evidence type="ECO:0008006" key="5">
    <source>
        <dbReference type="Google" id="ProtNLM"/>
    </source>
</evidence>
<dbReference type="InterPro" id="IPR042183">
    <property type="entry name" value="MmgE/PrpD_sf_1"/>
</dbReference>
<evidence type="ECO:0000259" key="3">
    <source>
        <dbReference type="Pfam" id="PF19305"/>
    </source>
</evidence>
<organism evidence="4">
    <name type="scientific">uncultured bacterium P2N8</name>
    <dbReference type="NCBI Taxonomy" id="1748285"/>
    <lineage>
        <taxon>Bacteria</taxon>
        <taxon>environmental samples</taxon>
    </lineage>
</organism>
<evidence type="ECO:0000256" key="1">
    <source>
        <dbReference type="ARBA" id="ARBA00006174"/>
    </source>
</evidence>
<dbReference type="InterPro" id="IPR036148">
    <property type="entry name" value="MmgE/PrpD_sf"/>
</dbReference>